<feature type="domain" description="GP-PDE" evidence="1">
    <location>
        <begin position="4"/>
        <end position="246"/>
    </location>
</feature>
<comment type="caution">
    <text evidence="2">The sequence shown here is derived from an EMBL/GenBank/DDBJ whole genome shotgun (WGS) entry which is preliminary data.</text>
</comment>
<dbReference type="PANTHER" id="PTHR46211:SF14">
    <property type="entry name" value="GLYCEROPHOSPHODIESTER PHOSPHODIESTERASE"/>
    <property type="match status" value="1"/>
</dbReference>
<dbReference type="GO" id="GO:0006629">
    <property type="term" value="P:lipid metabolic process"/>
    <property type="evidence" value="ECO:0007669"/>
    <property type="project" value="InterPro"/>
</dbReference>
<dbReference type="InterPro" id="IPR030395">
    <property type="entry name" value="GP_PDE_dom"/>
</dbReference>
<dbReference type="Pfam" id="PF03009">
    <property type="entry name" value="GDPD"/>
    <property type="match status" value="1"/>
</dbReference>
<dbReference type="PROSITE" id="PS51704">
    <property type="entry name" value="GP_PDE"/>
    <property type="match status" value="1"/>
</dbReference>
<proteinExistence type="predicted"/>
<dbReference type="AlphaFoldDB" id="A0A942YGM9"/>
<dbReference type="PANTHER" id="PTHR46211">
    <property type="entry name" value="GLYCEROPHOSPHORYL DIESTER PHOSPHODIESTERASE"/>
    <property type="match status" value="1"/>
</dbReference>
<sequence>MAETKIYGHRGCMGIYPENTMLGFKKAIEQGVDGLELDVHMTKDGEIVVIHDVNLDRTTDGTGYIRNLSLAEIKEVSAGIKFSHFLHYNESVWNLERVPTLQEVLELLAPYDIELNIELKTYLINYEGIEEKVLNVVKQYGKNRNVIYSSFHLPTLLRIKKIDPSAKIAMLLDHQITHPNDYMETFNLEALHVSKRITIMANHYLKDLKGNIRVWTVNDPLEINELFDIGVNTIISDFPERALMIKNARRIYA</sequence>
<evidence type="ECO:0000259" key="1">
    <source>
        <dbReference type="PROSITE" id="PS51704"/>
    </source>
</evidence>
<dbReference type="EMBL" id="JAGYPG010000002">
    <property type="protein sequence ID" value="MBS4195677.1"/>
    <property type="molecule type" value="Genomic_DNA"/>
</dbReference>
<reference evidence="2 3" key="1">
    <citation type="submission" date="2021-05" db="EMBL/GenBank/DDBJ databases">
        <title>Novel Bacillus species.</title>
        <authorList>
            <person name="Liu G."/>
        </authorList>
    </citation>
    <scope>NUCLEOTIDE SEQUENCE [LARGE SCALE GENOMIC DNA]</scope>
    <source>
        <strain evidence="3">FJAT-49780</strain>
    </source>
</reference>
<gene>
    <name evidence="2" type="ORF">KHA97_11465</name>
</gene>
<name>A0A942YGM9_9BACI</name>
<dbReference type="CDD" id="cd08563">
    <property type="entry name" value="GDPD_TtGDE_like"/>
    <property type="match status" value="1"/>
</dbReference>
<dbReference type="SUPFAM" id="SSF51695">
    <property type="entry name" value="PLC-like phosphodiesterases"/>
    <property type="match status" value="1"/>
</dbReference>
<dbReference type="Proteomes" id="UP000681414">
    <property type="component" value="Unassembled WGS sequence"/>
</dbReference>
<dbReference type="Gene3D" id="3.20.20.190">
    <property type="entry name" value="Phosphatidylinositol (PI) phosphodiesterase"/>
    <property type="match status" value="1"/>
</dbReference>
<protein>
    <submittedName>
        <fullName evidence="2">Glycerophosphodiester phosphodiesterase</fullName>
    </submittedName>
</protein>
<evidence type="ECO:0000313" key="3">
    <source>
        <dbReference type="Proteomes" id="UP000681414"/>
    </source>
</evidence>
<organism evidence="2 3">
    <name type="scientific">Lederbergia citri</name>
    <dbReference type="NCBI Taxonomy" id="2833580"/>
    <lineage>
        <taxon>Bacteria</taxon>
        <taxon>Bacillati</taxon>
        <taxon>Bacillota</taxon>
        <taxon>Bacilli</taxon>
        <taxon>Bacillales</taxon>
        <taxon>Bacillaceae</taxon>
        <taxon>Lederbergia</taxon>
    </lineage>
</organism>
<dbReference type="InterPro" id="IPR017946">
    <property type="entry name" value="PLC-like_Pdiesterase_TIM-brl"/>
</dbReference>
<keyword evidence="3" id="KW-1185">Reference proteome</keyword>
<dbReference type="RefSeq" id="WP_213124877.1">
    <property type="nucleotide sequence ID" value="NZ_JAGYPG010000002.1"/>
</dbReference>
<evidence type="ECO:0000313" key="2">
    <source>
        <dbReference type="EMBL" id="MBS4195677.1"/>
    </source>
</evidence>
<dbReference type="GO" id="GO:0008081">
    <property type="term" value="F:phosphoric diester hydrolase activity"/>
    <property type="evidence" value="ECO:0007669"/>
    <property type="project" value="InterPro"/>
</dbReference>
<accession>A0A942YGM9</accession>